<feature type="transmembrane region" description="Helical" evidence="1">
    <location>
        <begin position="52"/>
        <end position="72"/>
    </location>
</feature>
<dbReference type="PANTHER" id="PTHR15948:SF0">
    <property type="entry name" value="GOLGI PH REGULATOR A-RELATED"/>
    <property type="match status" value="1"/>
</dbReference>
<dbReference type="EMBL" id="KZ988296">
    <property type="protein sequence ID" value="RKP12536.1"/>
    <property type="molecule type" value="Genomic_DNA"/>
</dbReference>
<keyword evidence="1" id="KW-1133">Transmembrane helix</keyword>
<dbReference type="AlphaFoldDB" id="A0A4P9Y131"/>
<dbReference type="OrthoDB" id="264392at2759"/>
<gene>
    <name evidence="2" type="ORF">BJ684DRAFT_20932</name>
</gene>
<dbReference type="InterPro" id="IPR015672">
    <property type="entry name" value="GPHR/GTG"/>
</dbReference>
<organism evidence="2 3">
    <name type="scientific">Piptocephalis cylindrospora</name>
    <dbReference type="NCBI Taxonomy" id="1907219"/>
    <lineage>
        <taxon>Eukaryota</taxon>
        <taxon>Fungi</taxon>
        <taxon>Fungi incertae sedis</taxon>
        <taxon>Zoopagomycota</taxon>
        <taxon>Zoopagomycotina</taxon>
        <taxon>Zoopagomycetes</taxon>
        <taxon>Zoopagales</taxon>
        <taxon>Piptocephalidaceae</taxon>
        <taxon>Piptocephalis</taxon>
    </lineage>
</organism>
<name>A0A4P9Y131_9FUNG</name>
<feature type="transmembrane region" description="Helical" evidence="1">
    <location>
        <begin position="92"/>
        <end position="112"/>
    </location>
</feature>
<accession>A0A4P9Y131</accession>
<dbReference type="Proteomes" id="UP000267251">
    <property type="component" value="Unassembled WGS sequence"/>
</dbReference>
<evidence type="ECO:0000313" key="2">
    <source>
        <dbReference type="EMBL" id="RKP12536.1"/>
    </source>
</evidence>
<reference evidence="3" key="1">
    <citation type="journal article" date="2018" name="Nat. Microbiol.">
        <title>Leveraging single-cell genomics to expand the fungal tree of life.</title>
        <authorList>
            <person name="Ahrendt S.R."/>
            <person name="Quandt C.A."/>
            <person name="Ciobanu D."/>
            <person name="Clum A."/>
            <person name="Salamov A."/>
            <person name="Andreopoulos B."/>
            <person name="Cheng J.F."/>
            <person name="Woyke T."/>
            <person name="Pelin A."/>
            <person name="Henrissat B."/>
            <person name="Reynolds N.K."/>
            <person name="Benny G.L."/>
            <person name="Smith M.E."/>
            <person name="James T.Y."/>
            <person name="Grigoriev I.V."/>
        </authorList>
    </citation>
    <scope>NUCLEOTIDE SEQUENCE [LARGE SCALE GENOMIC DNA]</scope>
</reference>
<dbReference type="PANTHER" id="PTHR15948">
    <property type="entry name" value="G-PROTEIN COUPLED RECEPTOR 89-RELATED"/>
    <property type="match status" value="1"/>
</dbReference>
<keyword evidence="3" id="KW-1185">Reference proteome</keyword>
<sequence length="118" mass="13100">MTTSSLANLVTDVAIVLASLAIFFAIGQVFVAKKLLQNYSLTNLDARTAARVVELTFSLVFSLSCGLFELVILEIGDALDRDLRWYCWKGFIGLMILLVVCVTPYLQAYLICRNWGGE</sequence>
<protein>
    <submittedName>
        <fullName evidence="2">Uncharacterized protein</fullName>
    </submittedName>
</protein>
<evidence type="ECO:0000313" key="3">
    <source>
        <dbReference type="Proteomes" id="UP000267251"/>
    </source>
</evidence>
<proteinExistence type="predicted"/>
<feature type="transmembrane region" description="Helical" evidence="1">
    <location>
        <begin position="6"/>
        <end position="31"/>
    </location>
</feature>
<keyword evidence="1" id="KW-0812">Transmembrane</keyword>
<evidence type="ECO:0000256" key="1">
    <source>
        <dbReference type="SAM" id="Phobius"/>
    </source>
</evidence>
<keyword evidence="1" id="KW-0472">Membrane</keyword>